<dbReference type="InterPro" id="IPR010982">
    <property type="entry name" value="Lambda_DNA-bd_dom_sf"/>
</dbReference>
<evidence type="ECO:0000313" key="2">
    <source>
        <dbReference type="EMBL" id="MFI5681399.1"/>
    </source>
</evidence>
<sequence length="610" mass="62755">MTGQNEVEVFAALLRRFKDRTDRSYGQLARRLNMNTSTLHRYCAGEAVPLDFAPAERFAALCGASPEERLELHRLWLSAVAARQRPRTGNGSRRTPAWASGETGAEDDPGAGEASAVRAGDGTDPERDAKGHAADGDGGVGPDDDGDAQGRADVSGERSAVAGLGAEAAAGLAAGAGTEPNVHGEPDTGVGSGTVGMPNREGEPDAGQGPNTEGGPQSESGPKADGGPYAGHAPNSEDRPHTAHEPAPADRTHTAHEPTPEHRPNAETGPELKGGPLEAGVAAPVSGPAARPWFRRRRALATAAVAAALLATLGSLSALPSGGPSGDDSARASGGPSRTTDPGTPHRPSGTPSKSSPGSPSPSPSASKTSSGPKAAKPSATPSGTGRRPSGAGGQNAAGAPAVPLTWTADSQIWNMGCGHDYVIDKPPAQVPPPPAAQDAAPWAATQGALHGQDTNVRISVQGRSTTAVVLEALRVRVVRRSDPAPGNSYAMDQGCGGALTPRFFSVDLDKDRPIAHSEAGGDEEGPIPAVEMPYRVSSEDPEVLLVTARTTTCDCSWYLELDWSSQGRTGTIRIDDHGSPFRTTSIKGLPRYWYGTNGSGERQWVPYDS</sequence>
<dbReference type="InterPro" id="IPR001387">
    <property type="entry name" value="Cro/C1-type_HTH"/>
</dbReference>
<feature type="compositionally biased region" description="Low complexity" evidence="1">
    <location>
        <begin position="348"/>
        <end position="384"/>
    </location>
</feature>
<dbReference type="RefSeq" id="WP_398662069.1">
    <property type="nucleotide sequence ID" value="NZ_JBITDC010000028.1"/>
</dbReference>
<feature type="compositionally biased region" description="Basic and acidic residues" evidence="1">
    <location>
        <begin position="124"/>
        <end position="135"/>
    </location>
</feature>
<organism evidence="2 3">
    <name type="scientific">Streptomyces cellulosae</name>
    <dbReference type="NCBI Taxonomy" id="1968"/>
    <lineage>
        <taxon>Bacteria</taxon>
        <taxon>Bacillati</taxon>
        <taxon>Actinomycetota</taxon>
        <taxon>Actinomycetes</taxon>
        <taxon>Kitasatosporales</taxon>
        <taxon>Streptomycetaceae</taxon>
        <taxon>Streptomyces</taxon>
    </lineage>
</organism>
<dbReference type="SUPFAM" id="SSF47413">
    <property type="entry name" value="lambda repressor-like DNA-binding domains"/>
    <property type="match status" value="1"/>
</dbReference>
<keyword evidence="3" id="KW-1185">Reference proteome</keyword>
<evidence type="ECO:0000313" key="3">
    <source>
        <dbReference type="Proteomes" id="UP001612415"/>
    </source>
</evidence>
<comment type="caution">
    <text evidence="2">The sequence shown here is derived from an EMBL/GenBank/DDBJ whole genome shotgun (WGS) entry which is preliminary data.</text>
</comment>
<proteinExistence type="predicted"/>
<accession>A0ABW7YG52</accession>
<gene>
    <name evidence="2" type="ORF">ACIA8P_43510</name>
</gene>
<feature type="compositionally biased region" description="Low complexity" evidence="1">
    <location>
        <begin position="279"/>
        <end position="288"/>
    </location>
</feature>
<dbReference type="Proteomes" id="UP001612415">
    <property type="component" value="Unassembled WGS sequence"/>
</dbReference>
<reference evidence="2 3" key="1">
    <citation type="submission" date="2024-10" db="EMBL/GenBank/DDBJ databases">
        <title>The Natural Products Discovery Center: Release of the First 8490 Sequenced Strains for Exploring Actinobacteria Biosynthetic Diversity.</title>
        <authorList>
            <person name="Kalkreuter E."/>
            <person name="Kautsar S.A."/>
            <person name="Yang D."/>
            <person name="Bader C.D."/>
            <person name="Teijaro C.N."/>
            <person name="Fluegel L."/>
            <person name="Davis C.M."/>
            <person name="Simpson J.R."/>
            <person name="Lauterbach L."/>
            <person name="Steele A.D."/>
            <person name="Gui C."/>
            <person name="Meng S."/>
            <person name="Li G."/>
            <person name="Viehrig K."/>
            <person name="Ye F."/>
            <person name="Su P."/>
            <person name="Kiefer A.F."/>
            <person name="Nichols A."/>
            <person name="Cepeda A.J."/>
            <person name="Yan W."/>
            <person name="Fan B."/>
            <person name="Jiang Y."/>
            <person name="Adhikari A."/>
            <person name="Zheng C.-J."/>
            <person name="Schuster L."/>
            <person name="Cowan T.M."/>
            <person name="Smanski M.J."/>
            <person name="Chevrette M.G."/>
            <person name="De Carvalho L.P.S."/>
            <person name="Shen B."/>
        </authorList>
    </citation>
    <scope>NUCLEOTIDE SEQUENCE [LARGE SCALE GENOMIC DNA]</scope>
    <source>
        <strain evidence="2 3">NPDC051599</strain>
    </source>
</reference>
<feature type="compositionally biased region" description="Polar residues" evidence="1">
    <location>
        <begin position="209"/>
        <end position="220"/>
    </location>
</feature>
<feature type="region of interest" description="Disordered" evidence="1">
    <location>
        <begin position="175"/>
        <end position="288"/>
    </location>
</feature>
<name>A0ABW7YG52_STRCE</name>
<dbReference type="EMBL" id="JBITDC010000028">
    <property type="protein sequence ID" value="MFI5681399.1"/>
    <property type="molecule type" value="Genomic_DNA"/>
</dbReference>
<dbReference type="Pfam" id="PF13560">
    <property type="entry name" value="HTH_31"/>
    <property type="match status" value="1"/>
</dbReference>
<protein>
    <submittedName>
        <fullName evidence="2">Helix-turn-helix domain-containing protein</fullName>
    </submittedName>
</protein>
<feature type="compositionally biased region" description="Basic and acidic residues" evidence="1">
    <location>
        <begin position="235"/>
        <end position="265"/>
    </location>
</feature>
<dbReference type="CDD" id="cd00093">
    <property type="entry name" value="HTH_XRE"/>
    <property type="match status" value="1"/>
</dbReference>
<feature type="region of interest" description="Disordered" evidence="1">
    <location>
        <begin position="83"/>
        <end position="157"/>
    </location>
</feature>
<evidence type="ECO:0000256" key="1">
    <source>
        <dbReference type="SAM" id="MobiDB-lite"/>
    </source>
</evidence>
<feature type="region of interest" description="Disordered" evidence="1">
    <location>
        <begin position="317"/>
        <end position="401"/>
    </location>
</feature>